<evidence type="ECO:0000256" key="1">
    <source>
        <dbReference type="SAM" id="SignalP"/>
    </source>
</evidence>
<dbReference type="Proteomes" id="UP001428817">
    <property type="component" value="Unassembled WGS sequence"/>
</dbReference>
<sequence length="74" mass="6856">MAAAVLRALVLGATVLGLVGFGSGTAIAQGLGQGQGQGGGQTGNTSQMPGIVTVCPSSGPIGGKNGYPVVGAAC</sequence>
<protein>
    <recommendedName>
        <fullName evidence="4">Small secreted domain DUF320</fullName>
    </recommendedName>
</protein>
<organism evidence="2 3">
    <name type="scientific">Pseudonocardia eucalypti</name>
    <dbReference type="NCBI Taxonomy" id="648755"/>
    <lineage>
        <taxon>Bacteria</taxon>
        <taxon>Bacillati</taxon>
        <taxon>Actinomycetota</taxon>
        <taxon>Actinomycetes</taxon>
        <taxon>Pseudonocardiales</taxon>
        <taxon>Pseudonocardiaceae</taxon>
        <taxon>Pseudonocardia</taxon>
    </lineage>
</organism>
<comment type="caution">
    <text evidence="2">The sequence shown here is derived from an EMBL/GenBank/DDBJ whole genome shotgun (WGS) entry which is preliminary data.</text>
</comment>
<name>A0ABP9QHA3_9PSEU</name>
<proteinExistence type="predicted"/>
<evidence type="ECO:0008006" key="4">
    <source>
        <dbReference type="Google" id="ProtNLM"/>
    </source>
</evidence>
<evidence type="ECO:0000313" key="2">
    <source>
        <dbReference type="EMBL" id="GAA5161910.1"/>
    </source>
</evidence>
<keyword evidence="1" id="KW-0732">Signal</keyword>
<keyword evidence="3" id="KW-1185">Reference proteome</keyword>
<accession>A0ABP9QHA3</accession>
<evidence type="ECO:0000313" key="3">
    <source>
        <dbReference type="Proteomes" id="UP001428817"/>
    </source>
</evidence>
<feature type="chain" id="PRO_5045596802" description="Small secreted domain DUF320" evidence="1">
    <location>
        <begin position="29"/>
        <end position="74"/>
    </location>
</feature>
<feature type="signal peptide" evidence="1">
    <location>
        <begin position="1"/>
        <end position="28"/>
    </location>
</feature>
<gene>
    <name evidence="2" type="ORF">GCM10023321_46820</name>
</gene>
<dbReference type="EMBL" id="BAABJP010000024">
    <property type="protein sequence ID" value="GAA5161910.1"/>
    <property type="molecule type" value="Genomic_DNA"/>
</dbReference>
<dbReference type="RefSeq" id="WP_185060165.1">
    <property type="nucleotide sequence ID" value="NZ_BAABJP010000024.1"/>
</dbReference>
<reference evidence="3" key="1">
    <citation type="journal article" date="2019" name="Int. J. Syst. Evol. Microbiol.">
        <title>The Global Catalogue of Microorganisms (GCM) 10K type strain sequencing project: providing services to taxonomists for standard genome sequencing and annotation.</title>
        <authorList>
            <consortium name="The Broad Institute Genomics Platform"/>
            <consortium name="The Broad Institute Genome Sequencing Center for Infectious Disease"/>
            <person name="Wu L."/>
            <person name="Ma J."/>
        </authorList>
    </citation>
    <scope>NUCLEOTIDE SEQUENCE [LARGE SCALE GENOMIC DNA]</scope>
    <source>
        <strain evidence="3">JCM 18303</strain>
    </source>
</reference>